<dbReference type="GO" id="GO:0016020">
    <property type="term" value="C:membrane"/>
    <property type="evidence" value="ECO:0007669"/>
    <property type="project" value="UniProtKB-SubCell"/>
</dbReference>
<evidence type="ECO:0000256" key="4">
    <source>
        <dbReference type="ARBA" id="ARBA00023136"/>
    </source>
</evidence>
<accession>A0A813SHS3</accession>
<protein>
    <recommendedName>
        <fullName evidence="6">G-protein coupled receptors family 1 profile domain-containing protein</fullName>
    </recommendedName>
</protein>
<dbReference type="GO" id="GO:0004930">
    <property type="term" value="F:G protein-coupled receptor activity"/>
    <property type="evidence" value="ECO:0007669"/>
    <property type="project" value="InterPro"/>
</dbReference>
<sequence>MSNWLNTCVAIERAISVLQGINFNKERSKCIARWVCCLLPFIILGSMSYELIYRDLFDDHEERRVWCVLQYSQSVESYTTIVQYFHFVAPCAINLFSALYIIINIARQRTATRTKFNYRQQLVNQINEHKQLIISSILLAVLLFPRFLISLLSTCVKASRNPWLYLCGYFVSFIPSSFIFVIFVLPSSFYKKQFKQSIITWRQRFMRMIRQ</sequence>
<dbReference type="SUPFAM" id="SSF81321">
    <property type="entry name" value="Family A G protein-coupled receptor-like"/>
    <property type="match status" value="1"/>
</dbReference>
<gene>
    <name evidence="7" type="ORF">JYZ213_LOCUS5188</name>
</gene>
<proteinExistence type="predicted"/>
<dbReference type="InterPro" id="IPR017452">
    <property type="entry name" value="GPCR_Rhodpsn_7TM"/>
</dbReference>
<evidence type="ECO:0000313" key="8">
    <source>
        <dbReference type="Proteomes" id="UP000663845"/>
    </source>
</evidence>
<feature type="transmembrane region" description="Helical" evidence="5">
    <location>
        <begin position="84"/>
        <end position="106"/>
    </location>
</feature>
<evidence type="ECO:0000256" key="2">
    <source>
        <dbReference type="ARBA" id="ARBA00022692"/>
    </source>
</evidence>
<evidence type="ECO:0000256" key="3">
    <source>
        <dbReference type="ARBA" id="ARBA00022989"/>
    </source>
</evidence>
<keyword evidence="3 5" id="KW-1133">Transmembrane helix</keyword>
<feature type="transmembrane region" description="Helical" evidence="5">
    <location>
        <begin position="132"/>
        <end position="151"/>
    </location>
</feature>
<feature type="transmembrane region" description="Helical" evidence="5">
    <location>
        <begin position="163"/>
        <end position="185"/>
    </location>
</feature>
<dbReference type="AlphaFoldDB" id="A0A813SHS3"/>
<dbReference type="InterPro" id="IPR000276">
    <property type="entry name" value="GPCR_Rhodpsn"/>
</dbReference>
<reference evidence="7" key="1">
    <citation type="submission" date="2021-02" db="EMBL/GenBank/DDBJ databases">
        <authorList>
            <person name="Nowell W R."/>
        </authorList>
    </citation>
    <scope>NUCLEOTIDE SEQUENCE</scope>
</reference>
<dbReference type="PROSITE" id="PS50262">
    <property type="entry name" value="G_PROTEIN_RECEP_F1_2"/>
    <property type="match status" value="1"/>
</dbReference>
<keyword evidence="2 5" id="KW-0812">Transmembrane</keyword>
<keyword evidence="4 5" id="KW-0472">Membrane</keyword>
<organism evidence="7 8">
    <name type="scientific">Adineta steineri</name>
    <dbReference type="NCBI Taxonomy" id="433720"/>
    <lineage>
        <taxon>Eukaryota</taxon>
        <taxon>Metazoa</taxon>
        <taxon>Spiralia</taxon>
        <taxon>Gnathifera</taxon>
        <taxon>Rotifera</taxon>
        <taxon>Eurotatoria</taxon>
        <taxon>Bdelloidea</taxon>
        <taxon>Adinetida</taxon>
        <taxon>Adinetidae</taxon>
        <taxon>Adineta</taxon>
    </lineage>
</organism>
<evidence type="ECO:0000256" key="1">
    <source>
        <dbReference type="ARBA" id="ARBA00004370"/>
    </source>
</evidence>
<feature type="domain" description="G-protein coupled receptors family 1 profile" evidence="6">
    <location>
        <begin position="1"/>
        <end position="183"/>
    </location>
</feature>
<evidence type="ECO:0000259" key="6">
    <source>
        <dbReference type="PROSITE" id="PS50262"/>
    </source>
</evidence>
<dbReference type="Pfam" id="PF00001">
    <property type="entry name" value="7tm_1"/>
    <property type="match status" value="1"/>
</dbReference>
<evidence type="ECO:0000313" key="7">
    <source>
        <dbReference type="EMBL" id="CAF0799733.1"/>
    </source>
</evidence>
<dbReference type="EMBL" id="CAJNOG010000030">
    <property type="protein sequence ID" value="CAF0799733.1"/>
    <property type="molecule type" value="Genomic_DNA"/>
</dbReference>
<feature type="transmembrane region" description="Helical" evidence="5">
    <location>
        <begin position="31"/>
        <end position="49"/>
    </location>
</feature>
<evidence type="ECO:0000256" key="5">
    <source>
        <dbReference type="SAM" id="Phobius"/>
    </source>
</evidence>
<comment type="caution">
    <text evidence="7">The sequence shown here is derived from an EMBL/GenBank/DDBJ whole genome shotgun (WGS) entry which is preliminary data.</text>
</comment>
<name>A0A813SHS3_9BILA</name>
<comment type="subcellular location">
    <subcellularLocation>
        <location evidence="1">Membrane</location>
    </subcellularLocation>
</comment>
<dbReference type="Proteomes" id="UP000663845">
    <property type="component" value="Unassembled WGS sequence"/>
</dbReference>
<dbReference type="Gene3D" id="1.20.1070.10">
    <property type="entry name" value="Rhodopsin 7-helix transmembrane proteins"/>
    <property type="match status" value="1"/>
</dbReference>